<evidence type="ECO:0000313" key="2">
    <source>
        <dbReference type="EMBL" id="KAL5108447.1"/>
    </source>
</evidence>
<evidence type="ECO:0000313" key="3">
    <source>
        <dbReference type="Proteomes" id="UP001651158"/>
    </source>
</evidence>
<comment type="caution">
    <text evidence="2">The sequence shown here is derived from an EMBL/GenBank/DDBJ whole genome shotgun (WGS) entry which is preliminary data.</text>
</comment>
<evidence type="ECO:0000256" key="1">
    <source>
        <dbReference type="SAM" id="MobiDB-lite"/>
    </source>
</evidence>
<protein>
    <submittedName>
        <fullName evidence="2">Uncharacterized protein</fullName>
    </submittedName>
</protein>
<dbReference type="EMBL" id="JAKROA010000003">
    <property type="protein sequence ID" value="KAL5108447.1"/>
    <property type="molecule type" value="Genomic_DNA"/>
</dbReference>
<accession>A0ABR4QFQ8</accession>
<feature type="region of interest" description="Disordered" evidence="1">
    <location>
        <begin position="1"/>
        <end position="24"/>
    </location>
</feature>
<dbReference type="Proteomes" id="UP001651158">
    <property type="component" value="Unassembled WGS sequence"/>
</dbReference>
<feature type="compositionally biased region" description="Polar residues" evidence="1">
    <location>
        <begin position="15"/>
        <end position="24"/>
    </location>
</feature>
<gene>
    <name evidence="2" type="ORF">TcWFU_001134</name>
</gene>
<organism evidence="2 3">
    <name type="scientific">Taenia crassiceps</name>
    <dbReference type="NCBI Taxonomy" id="6207"/>
    <lineage>
        <taxon>Eukaryota</taxon>
        <taxon>Metazoa</taxon>
        <taxon>Spiralia</taxon>
        <taxon>Lophotrochozoa</taxon>
        <taxon>Platyhelminthes</taxon>
        <taxon>Cestoda</taxon>
        <taxon>Eucestoda</taxon>
        <taxon>Cyclophyllidea</taxon>
        <taxon>Taeniidae</taxon>
        <taxon>Taenia</taxon>
    </lineage>
</organism>
<name>A0ABR4QFQ8_9CEST</name>
<sequence>MGNDWSTRAKPAKKQVSSSHNYSGWHTDKATTGMTSLLAPKPFPDFIPKPTFPEFDPTLFLVDIGAKDVNFSNSVKKKKQSSITTSQVFVYGPDKMRYFLKFRAANPEFTFFYAKERPAVEAQKTRSSQAHAIEKFVKLKDGVLNRNFYRKAFVITPNQPMQSSQEPNNQCDENLESQIFIEKDDMEFLISIRGDLTATSQLKYKAPFNYLGLCRASLLIKIDPEGDVCRVCFNLVDVVCANVLPKTSRGCQTTDPYVYYKTRGILSSFMYVPVPLSTYLYKDPLPDIRLQSHRQLMRGVEPEWMTEVRRKRLCQPKKVKIDPRYPGSLVSSITVEYGGYTYKACTGLLRAKLIRGFPLYDEFVRTHLSEEEKFPEKFFDSPDNSSFLKI</sequence>
<reference evidence="2 3" key="1">
    <citation type="journal article" date="2022" name="Front. Cell. Infect. Microbiol.">
        <title>The Genomes of Two Strains of Taenia crassiceps the Animal Model for the Study of Human Cysticercosis.</title>
        <authorList>
            <person name="Bobes R.J."/>
            <person name="Estrada K."/>
            <person name="Rios-Valencia D.G."/>
            <person name="Calderon-Gallegos A."/>
            <person name="de la Torre P."/>
            <person name="Carrero J.C."/>
            <person name="Sanchez-Flores A."/>
            <person name="Laclette J.P."/>
        </authorList>
    </citation>
    <scope>NUCLEOTIDE SEQUENCE [LARGE SCALE GENOMIC DNA]</scope>
    <source>
        <strain evidence="2">WFUcys</strain>
    </source>
</reference>
<proteinExistence type="predicted"/>
<keyword evidence="3" id="KW-1185">Reference proteome</keyword>